<evidence type="ECO:0000313" key="1">
    <source>
        <dbReference type="EMBL" id="KKN23188.1"/>
    </source>
</evidence>
<accession>A0A0F9S1H2</accession>
<comment type="caution">
    <text evidence="1">The sequence shown here is derived from an EMBL/GenBank/DDBJ whole genome shotgun (WGS) entry which is preliminary data.</text>
</comment>
<organism evidence="1">
    <name type="scientific">marine sediment metagenome</name>
    <dbReference type="NCBI Taxonomy" id="412755"/>
    <lineage>
        <taxon>unclassified sequences</taxon>
        <taxon>metagenomes</taxon>
        <taxon>ecological metagenomes</taxon>
    </lineage>
</organism>
<reference evidence="1" key="1">
    <citation type="journal article" date="2015" name="Nature">
        <title>Complex archaea that bridge the gap between prokaryotes and eukaryotes.</title>
        <authorList>
            <person name="Spang A."/>
            <person name="Saw J.H."/>
            <person name="Jorgensen S.L."/>
            <person name="Zaremba-Niedzwiedzka K."/>
            <person name="Martijn J."/>
            <person name="Lind A.E."/>
            <person name="van Eijk R."/>
            <person name="Schleper C."/>
            <person name="Guy L."/>
            <person name="Ettema T.J."/>
        </authorList>
    </citation>
    <scope>NUCLEOTIDE SEQUENCE</scope>
</reference>
<dbReference type="AlphaFoldDB" id="A0A0F9S1H2"/>
<dbReference type="EMBL" id="LAZR01002996">
    <property type="protein sequence ID" value="KKN23188.1"/>
    <property type="molecule type" value="Genomic_DNA"/>
</dbReference>
<gene>
    <name evidence="1" type="ORF">LCGC14_0907520</name>
</gene>
<name>A0A0F9S1H2_9ZZZZ</name>
<sequence>MIYLIFTPEGFAEAQADILEDKAALWINNNLLSPEQLASLSAHDINVSFLPNLIDARDEKAIIAALEYVETQSPKEEILVEYP</sequence>
<protein>
    <submittedName>
        <fullName evidence="1">Uncharacterized protein</fullName>
    </submittedName>
</protein>
<proteinExistence type="predicted"/>